<keyword evidence="1" id="KW-0812">Transmembrane</keyword>
<keyword evidence="1" id="KW-1133">Transmembrane helix</keyword>
<dbReference type="Proteomes" id="UP001221142">
    <property type="component" value="Unassembled WGS sequence"/>
</dbReference>
<dbReference type="EMBL" id="JARKIF010000001">
    <property type="protein sequence ID" value="KAJ7651419.1"/>
    <property type="molecule type" value="Genomic_DNA"/>
</dbReference>
<protein>
    <submittedName>
        <fullName evidence="2">Uncharacterized protein</fullName>
    </submittedName>
</protein>
<keyword evidence="3" id="KW-1185">Reference proteome</keyword>
<dbReference type="AlphaFoldDB" id="A0AAD7G3G6"/>
<accession>A0AAD7G3G6</accession>
<proteinExistence type="predicted"/>
<gene>
    <name evidence="2" type="ORF">FB45DRAFT_859964</name>
</gene>
<organism evidence="2 3">
    <name type="scientific">Roridomyces roridus</name>
    <dbReference type="NCBI Taxonomy" id="1738132"/>
    <lineage>
        <taxon>Eukaryota</taxon>
        <taxon>Fungi</taxon>
        <taxon>Dikarya</taxon>
        <taxon>Basidiomycota</taxon>
        <taxon>Agaricomycotina</taxon>
        <taxon>Agaricomycetes</taxon>
        <taxon>Agaricomycetidae</taxon>
        <taxon>Agaricales</taxon>
        <taxon>Marasmiineae</taxon>
        <taxon>Mycenaceae</taxon>
        <taxon>Roridomyces</taxon>
    </lineage>
</organism>
<evidence type="ECO:0000313" key="2">
    <source>
        <dbReference type="EMBL" id="KAJ7651419.1"/>
    </source>
</evidence>
<feature type="transmembrane region" description="Helical" evidence="1">
    <location>
        <begin position="45"/>
        <end position="68"/>
    </location>
</feature>
<evidence type="ECO:0000256" key="1">
    <source>
        <dbReference type="SAM" id="Phobius"/>
    </source>
</evidence>
<name>A0AAD7G3G6_9AGAR</name>
<reference evidence="2" key="1">
    <citation type="submission" date="2023-03" db="EMBL/GenBank/DDBJ databases">
        <title>Massive genome expansion in bonnet fungi (Mycena s.s.) driven by repeated elements and novel gene families across ecological guilds.</title>
        <authorList>
            <consortium name="Lawrence Berkeley National Laboratory"/>
            <person name="Harder C.B."/>
            <person name="Miyauchi S."/>
            <person name="Viragh M."/>
            <person name="Kuo A."/>
            <person name="Thoen E."/>
            <person name="Andreopoulos B."/>
            <person name="Lu D."/>
            <person name="Skrede I."/>
            <person name="Drula E."/>
            <person name="Henrissat B."/>
            <person name="Morin E."/>
            <person name="Kohler A."/>
            <person name="Barry K."/>
            <person name="LaButti K."/>
            <person name="Morin E."/>
            <person name="Salamov A."/>
            <person name="Lipzen A."/>
            <person name="Mereny Z."/>
            <person name="Hegedus B."/>
            <person name="Baldrian P."/>
            <person name="Stursova M."/>
            <person name="Weitz H."/>
            <person name="Taylor A."/>
            <person name="Grigoriev I.V."/>
            <person name="Nagy L.G."/>
            <person name="Martin F."/>
            <person name="Kauserud H."/>
        </authorList>
    </citation>
    <scope>NUCLEOTIDE SEQUENCE</scope>
    <source>
        <strain evidence="2">9284</strain>
    </source>
</reference>
<comment type="caution">
    <text evidence="2">The sequence shown here is derived from an EMBL/GenBank/DDBJ whole genome shotgun (WGS) entry which is preliminary data.</text>
</comment>
<evidence type="ECO:0000313" key="3">
    <source>
        <dbReference type="Proteomes" id="UP001221142"/>
    </source>
</evidence>
<keyword evidence="1" id="KW-0472">Membrane</keyword>
<sequence length="186" mass="20276">MLTLSLLEYTVLTTLLLLFIAPVVLAAAGSSVATTFLWVDDELLHGYAVLCLLLGVVVYVPVGITTVYRRLTVRPVPEDVESHSILVDMEVKKSSTKTFLKSLGRCYHALLIILYVFNKDVVSTRKSAVENARDVGFFALRGLQVDFFLLMAVEALARCSACFARCEMIGEGGCKGGSSTEAEVMT</sequence>